<gene>
    <name evidence="1" type="ORF">MMOR_39270</name>
</gene>
<dbReference type="KEGG" id="mmor:MMOR_39270"/>
<reference evidence="1 2" key="1">
    <citation type="journal article" date="2019" name="Emerg. Microbes Infect.">
        <title>Comprehensive subspecies identification of 175 nontuberculous mycobacteria species based on 7547 genomic profiles.</title>
        <authorList>
            <person name="Matsumoto Y."/>
            <person name="Kinjo T."/>
            <person name="Motooka D."/>
            <person name="Nabeya D."/>
            <person name="Jung N."/>
            <person name="Uechi K."/>
            <person name="Horii T."/>
            <person name="Iida T."/>
            <person name="Fujita J."/>
            <person name="Nakamura S."/>
        </authorList>
    </citation>
    <scope>NUCLEOTIDE SEQUENCE [LARGE SCALE GENOMIC DNA]</scope>
    <source>
        <strain evidence="1 2">JCM 6375</strain>
    </source>
</reference>
<dbReference type="Proteomes" id="UP000466681">
    <property type="component" value="Chromosome"/>
</dbReference>
<evidence type="ECO:0008006" key="3">
    <source>
        <dbReference type="Google" id="ProtNLM"/>
    </source>
</evidence>
<dbReference type="PANTHER" id="PTHR38436">
    <property type="entry name" value="POLYKETIDE CYCLASE SNOAL-LIKE DOMAIN"/>
    <property type="match status" value="1"/>
</dbReference>
<sequence length="99" mass="10997">MPIDATGPDKLKQVWSMLYAVYPDLHLVVDDLIAAGDKIVVRNTVTGTQLGEFMGAAPTGRTVTYNEIFIFRFIDGRVAETWGVVDVLAQMRQIGLLER</sequence>
<dbReference type="GO" id="GO:0030638">
    <property type="term" value="P:polyketide metabolic process"/>
    <property type="evidence" value="ECO:0007669"/>
    <property type="project" value="InterPro"/>
</dbReference>
<dbReference type="InterPro" id="IPR009959">
    <property type="entry name" value="Cyclase_SnoaL-like"/>
</dbReference>
<evidence type="ECO:0000313" key="2">
    <source>
        <dbReference type="Proteomes" id="UP000466681"/>
    </source>
</evidence>
<dbReference type="InterPro" id="IPR032710">
    <property type="entry name" value="NTF2-like_dom_sf"/>
</dbReference>
<dbReference type="Pfam" id="PF07366">
    <property type="entry name" value="SnoaL"/>
    <property type="match status" value="1"/>
</dbReference>
<protein>
    <recommendedName>
        <fullName evidence="3">Ester cyclase</fullName>
    </recommendedName>
</protein>
<accession>A0AAD1HES9</accession>
<dbReference type="Gene3D" id="3.10.450.50">
    <property type="match status" value="1"/>
</dbReference>
<dbReference type="PANTHER" id="PTHR38436:SF1">
    <property type="entry name" value="ESTER CYCLASE"/>
    <property type="match status" value="1"/>
</dbReference>
<evidence type="ECO:0000313" key="1">
    <source>
        <dbReference type="EMBL" id="BBX02991.1"/>
    </source>
</evidence>
<name>A0AAD1HES9_9MYCO</name>
<organism evidence="1 2">
    <name type="scientific">Mycolicibacterium moriokaense</name>
    <dbReference type="NCBI Taxonomy" id="39691"/>
    <lineage>
        <taxon>Bacteria</taxon>
        <taxon>Bacillati</taxon>
        <taxon>Actinomycetota</taxon>
        <taxon>Actinomycetes</taxon>
        <taxon>Mycobacteriales</taxon>
        <taxon>Mycobacteriaceae</taxon>
        <taxon>Mycolicibacterium</taxon>
    </lineage>
</organism>
<proteinExistence type="predicted"/>
<dbReference type="EMBL" id="AP022560">
    <property type="protein sequence ID" value="BBX02991.1"/>
    <property type="molecule type" value="Genomic_DNA"/>
</dbReference>
<dbReference type="AlphaFoldDB" id="A0AAD1HES9"/>
<keyword evidence="2" id="KW-1185">Reference proteome</keyword>
<dbReference type="SUPFAM" id="SSF54427">
    <property type="entry name" value="NTF2-like"/>
    <property type="match status" value="1"/>
</dbReference>